<evidence type="ECO:0000313" key="2">
    <source>
        <dbReference type="EMBL" id="NEK25183.1"/>
    </source>
</evidence>
<dbReference type="InterPro" id="IPR012349">
    <property type="entry name" value="Split_barrel_FMN-bd"/>
</dbReference>
<dbReference type="RefSeq" id="WP_164356553.1">
    <property type="nucleotide sequence ID" value="NZ_JAABNT010000049.1"/>
</dbReference>
<dbReference type="PANTHER" id="PTHR42815">
    <property type="entry name" value="FAD-BINDING, PUTATIVE (AFU_ORTHOLOGUE AFUA_6G07600)-RELATED"/>
    <property type="match status" value="1"/>
</dbReference>
<organism evidence="2 3">
    <name type="scientific">Sulfitobacter sediminilitoris</name>
    <dbReference type="NCBI Taxonomy" id="2698830"/>
    <lineage>
        <taxon>Bacteria</taxon>
        <taxon>Pseudomonadati</taxon>
        <taxon>Pseudomonadota</taxon>
        <taxon>Alphaproteobacteria</taxon>
        <taxon>Rhodobacterales</taxon>
        <taxon>Roseobacteraceae</taxon>
        <taxon>Sulfitobacter</taxon>
    </lineage>
</organism>
<reference evidence="2 3" key="1">
    <citation type="submission" date="2020-01" db="EMBL/GenBank/DDBJ databases">
        <title>Sulfitobacter sediminilitoris sp. nov., isolated from a tidal flat.</title>
        <authorList>
            <person name="Park S."/>
            <person name="Yoon J.-H."/>
        </authorList>
    </citation>
    <scope>NUCLEOTIDE SEQUENCE [LARGE SCALE GENOMIC DNA]</scope>
    <source>
        <strain evidence="2 3">JBTF-M27</strain>
    </source>
</reference>
<name>A0A6P0CKV2_9RHOB</name>
<dbReference type="AlphaFoldDB" id="A0A6P0CKV2"/>
<dbReference type="NCBIfam" id="TIGR04025">
    <property type="entry name" value="PPOX_FMN_DR2398"/>
    <property type="match status" value="1"/>
</dbReference>
<dbReference type="InterPro" id="IPR011576">
    <property type="entry name" value="Pyridox_Oxase_N"/>
</dbReference>
<evidence type="ECO:0000313" key="3">
    <source>
        <dbReference type="Proteomes" id="UP000468591"/>
    </source>
</evidence>
<dbReference type="Gene3D" id="2.30.110.10">
    <property type="entry name" value="Electron Transport, Fmn-binding Protein, Chain A"/>
    <property type="match status" value="1"/>
</dbReference>
<sequence>MLQVDEEITDIERLRELLPEYKGSNTDLKVTDRINAVARKFISCAPFVIVATKASQGLIDVSPKGDPVGFVEVFDDKTLIIPDRLGNHRVDGFVNLLTDPNVGLIFVVPGHGDTLRVAGKARIVKDQKISERLSINNKQPLLAMVVDVEEVFMHCSKSFIRSRLWHPDHWPSRGTAPTLAEWVVGTVDREQTVEDVQVIHTDDEESRLY</sequence>
<accession>A0A6P0CKV2</accession>
<comment type="caution">
    <text evidence="2">The sequence shown here is derived from an EMBL/GenBank/DDBJ whole genome shotgun (WGS) entry which is preliminary data.</text>
</comment>
<gene>
    <name evidence="2" type="ORF">GV827_22720</name>
</gene>
<keyword evidence="3" id="KW-1185">Reference proteome</keyword>
<proteinExistence type="predicted"/>
<evidence type="ECO:0000259" key="1">
    <source>
        <dbReference type="Pfam" id="PF01243"/>
    </source>
</evidence>
<dbReference type="InterPro" id="IPR024029">
    <property type="entry name" value="Pyridox_Oxase_FMN-dep"/>
</dbReference>
<dbReference type="Proteomes" id="UP000468591">
    <property type="component" value="Unassembled WGS sequence"/>
</dbReference>
<feature type="domain" description="Pyridoxamine 5'-phosphate oxidase N-terminal" evidence="1">
    <location>
        <begin position="38"/>
        <end position="155"/>
    </location>
</feature>
<protein>
    <submittedName>
        <fullName evidence="2">Pyridoxamine 5'-phosphate oxidase family protein</fullName>
    </submittedName>
</protein>
<dbReference type="EMBL" id="JAABNT010000049">
    <property type="protein sequence ID" value="NEK25183.1"/>
    <property type="molecule type" value="Genomic_DNA"/>
</dbReference>
<dbReference type="SUPFAM" id="SSF50475">
    <property type="entry name" value="FMN-binding split barrel"/>
    <property type="match status" value="1"/>
</dbReference>
<dbReference type="PANTHER" id="PTHR42815:SF2">
    <property type="entry name" value="FAD-BINDING, PUTATIVE (AFU_ORTHOLOGUE AFUA_6G07600)-RELATED"/>
    <property type="match status" value="1"/>
</dbReference>
<dbReference type="Pfam" id="PF01243">
    <property type="entry name" value="PNPOx_N"/>
    <property type="match status" value="1"/>
</dbReference>